<name>A0A4Z2IHQ0_9TELE</name>
<protein>
    <submittedName>
        <fullName evidence="2">Uncharacterized protein</fullName>
    </submittedName>
</protein>
<dbReference type="Proteomes" id="UP000314294">
    <property type="component" value="Unassembled WGS sequence"/>
</dbReference>
<evidence type="ECO:0000313" key="3">
    <source>
        <dbReference type="Proteomes" id="UP000314294"/>
    </source>
</evidence>
<accession>A0A4Z2IHQ0</accession>
<comment type="caution">
    <text evidence="2">The sequence shown here is derived from an EMBL/GenBank/DDBJ whole genome shotgun (WGS) entry which is preliminary data.</text>
</comment>
<feature type="region of interest" description="Disordered" evidence="1">
    <location>
        <begin position="51"/>
        <end position="80"/>
    </location>
</feature>
<dbReference type="AlphaFoldDB" id="A0A4Z2IHQ0"/>
<reference evidence="2 3" key="1">
    <citation type="submission" date="2019-03" db="EMBL/GenBank/DDBJ databases">
        <title>First draft genome of Liparis tanakae, snailfish: a comprehensive survey of snailfish specific genes.</title>
        <authorList>
            <person name="Kim W."/>
            <person name="Song I."/>
            <person name="Jeong J.-H."/>
            <person name="Kim D."/>
            <person name="Kim S."/>
            <person name="Ryu S."/>
            <person name="Song J.Y."/>
            <person name="Lee S.K."/>
        </authorList>
    </citation>
    <scope>NUCLEOTIDE SEQUENCE [LARGE SCALE GENOMIC DNA]</scope>
    <source>
        <tissue evidence="2">Muscle</tissue>
    </source>
</reference>
<organism evidence="2 3">
    <name type="scientific">Liparis tanakae</name>
    <name type="common">Tanaka's snailfish</name>
    <dbReference type="NCBI Taxonomy" id="230148"/>
    <lineage>
        <taxon>Eukaryota</taxon>
        <taxon>Metazoa</taxon>
        <taxon>Chordata</taxon>
        <taxon>Craniata</taxon>
        <taxon>Vertebrata</taxon>
        <taxon>Euteleostomi</taxon>
        <taxon>Actinopterygii</taxon>
        <taxon>Neopterygii</taxon>
        <taxon>Teleostei</taxon>
        <taxon>Neoteleostei</taxon>
        <taxon>Acanthomorphata</taxon>
        <taxon>Eupercaria</taxon>
        <taxon>Perciformes</taxon>
        <taxon>Cottioidei</taxon>
        <taxon>Cottales</taxon>
        <taxon>Liparidae</taxon>
        <taxon>Liparis</taxon>
    </lineage>
</organism>
<dbReference type="EMBL" id="SRLO01000084">
    <property type="protein sequence ID" value="TNN77368.1"/>
    <property type="molecule type" value="Genomic_DNA"/>
</dbReference>
<sequence length="98" mass="10287">MTPLLTVTFTGFYGTLMKSRDVNPAGTVPSLASAAGWLTISQLRSLIGNQSGADASGIKGAELEENGKPSGATAEKTKPKDAQTLFLQHHQFSTFSDS</sequence>
<keyword evidence="3" id="KW-1185">Reference proteome</keyword>
<evidence type="ECO:0000256" key="1">
    <source>
        <dbReference type="SAM" id="MobiDB-lite"/>
    </source>
</evidence>
<evidence type="ECO:0000313" key="2">
    <source>
        <dbReference type="EMBL" id="TNN77368.1"/>
    </source>
</evidence>
<proteinExistence type="predicted"/>
<gene>
    <name evidence="2" type="ORF">EYF80_012482</name>
</gene>